<dbReference type="eggNOG" id="COG4735">
    <property type="taxonomic scope" value="Bacteria"/>
</dbReference>
<protein>
    <submittedName>
        <fullName evidence="1">Uncharacterized protein</fullName>
    </submittedName>
</protein>
<dbReference type="EMBL" id="ASSJ01000079">
    <property type="protein sequence ID" value="ERN40318.1"/>
    <property type="molecule type" value="Genomic_DNA"/>
</dbReference>
<evidence type="ECO:0000313" key="2">
    <source>
        <dbReference type="Proteomes" id="UP000016960"/>
    </source>
</evidence>
<reference evidence="1 2" key="1">
    <citation type="submission" date="2013-05" db="EMBL/GenBank/DDBJ databases">
        <title>Draft genome sequence of Rubidibacter lacunae KORDI 51-2.</title>
        <authorList>
            <person name="Choi D.H."/>
            <person name="Noh J.H."/>
            <person name="Kwon K.-K."/>
            <person name="Lee J.-H."/>
            <person name="Ryu J.-Y."/>
        </authorList>
    </citation>
    <scope>NUCLEOTIDE SEQUENCE [LARGE SCALE GENOMIC DNA]</scope>
    <source>
        <strain evidence="1 2">KORDI 51-2</strain>
    </source>
</reference>
<keyword evidence="2" id="KW-1185">Reference proteome</keyword>
<organism evidence="1 2">
    <name type="scientific">Rubidibacter lacunae KORDI 51-2</name>
    <dbReference type="NCBI Taxonomy" id="582515"/>
    <lineage>
        <taxon>Bacteria</taxon>
        <taxon>Bacillati</taxon>
        <taxon>Cyanobacteriota</taxon>
        <taxon>Cyanophyceae</taxon>
        <taxon>Oscillatoriophycideae</taxon>
        <taxon>Chroococcales</taxon>
        <taxon>Aphanothecaceae</taxon>
        <taxon>Rubidibacter</taxon>
    </lineage>
</organism>
<proteinExistence type="predicted"/>
<dbReference type="PANTHER" id="PTHR37203:SF3">
    <property type="entry name" value="SLR0975 PROTEIN"/>
    <property type="match status" value="1"/>
</dbReference>
<dbReference type="AlphaFoldDB" id="U5D6N0"/>
<comment type="caution">
    <text evidence="1">The sequence shown here is derived from an EMBL/GenBank/DDBJ whole genome shotgun (WGS) entry which is preliminary data.</text>
</comment>
<sequence length="283" mass="31771">MYELRAALELANCEELQQITQILFCRKFNPLDYFAMPAPEELQQRDRSAWLDAIEERFRFLAADGVAILRRQTDALTYRQVLMRVCKYLKIPVATDLGTVDLEAEVFLNLVEKAWQRLPAAERRSTLFRVRRSLARAQAPEPLPPQLEHNPFDIALKGGSAIAVSSLLRSWLLRETARQFALHFATYQTARAAIAHGGAAAAAHLQSQVALRAAQRGMIANAARYGAVRTTFAVLGPALWGWFLADLGWRAIATNYSRVIPTVFALAQIRLTREACWQPVPAN</sequence>
<dbReference type="OrthoDB" id="481313at2"/>
<dbReference type="PANTHER" id="PTHR37203">
    <property type="match status" value="1"/>
</dbReference>
<dbReference type="InParanoid" id="U5D6N0"/>
<dbReference type="Proteomes" id="UP000016960">
    <property type="component" value="Unassembled WGS sequence"/>
</dbReference>
<evidence type="ECO:0000313" key="1">
    <source>
        <dbReference type="EMBL" id="ERN40318.1"/>
    </source>
</evidence>
<dbReference type="PATRIC" id="fig|582515.4.peg.3667"/>
<dbReference type="RefSeq" id="WP_022608870.1">
    <property type="nucleotide sequence ID" value="NZ_ASSJ01000079.1"/>
</dbReference>
<name>U5D6N0_9CHRO</name>
<gene>
    <name evidence="1" type="ORF">KR51_00032660</name>
</gene>
<dbReference type="STRING" id="582515.KR51_00032660"/>
<accession>U5D6N0</accession>